<dbReference type="InterPro" id="IPR011013">
    <property type="entry name" value="Gal_mutarotase_sf_dom"/>
</dbReference>
<dbReference type="GO" id="GO:0016853">
    <property type="term" value="F:isomerase activity"/>
    <property type="evidence" value="ECO:0007669"/>
    <property type="project" value="InterPro"/>
</dbReference>
<dbReference type="EMBL" id="BNAI01000004">
    <property type="protein sequence ID" value="GHF19942.1"/>
    <property type="molecule type" value="Genomic_DNA"/>
</dbReference>
<dbReference type="Gene3D" id="2.70.98.10">
    <property type="match status" value="1"/>
</dbReference>
<dbReference type="GO" id="GO:0030246">
    <property type="term" value="F:carbohydrate binding"/>
    <property type="evidence" value="ECO:0007669"/>
    <property type="project" value="InterPro"/>
</dbReference>
<dbReference type="GO" id="GO:0005975">
    <property type="term" value="P:carbohydrate metabolic process"/>
    <property type="evidence" value="ECO:0007669"/>
    <property type="project" value="InterPro"/>
</dbReference>
<dbReference type="Proteomes" id="UP000617531">
    <property type="component" value="Unassembled WGS sequence"/>
</dbReference>
<reference evidence="1" key="1">
    <citation type="journal article" date="2014" name="Int. J. Syst. Evol. Microbiol.">
        <title>Complete genome sequence of Corynebacterium casei LMG S-19264T (=DSM 44701T), isolated from a smear-ripened cheese.</title>
        <authorList>
            <consortium name="US DOE Joint Genome Institute (JGI-PGF)"/>
            <person name="Walter F."/>
            <person name="Albersmeier A."/>
            <person name="Kalinowski J."/>
            <person name="Ruckert C."/>
        </authorList>
    </citation>
    <scope>NUCLEOTIDE SEQUENCE</scope>
    <source>
        <strain evidence="1">CGMCC 1.16548</strain>
    </source>
</reference>
<dbReference type="CDD" id="cd09022">
    <property type="entry name" value="Aldose_epim_Ec_YihR"/>
    <property type="match status" value="1"/>
</dbReference>
<sequence length="313" mass="33312">MNHVDAAGRHLVIESDGARAEIGTVAAVLRSLTVGGVAITETTDGTGAPPFGNGIVLAPWPNRVRDGVWSLDGEAQQLDLTERDRGNALHGLLRYADYEVREQTSDAVTLGALIAPQHGWPFLLDTWVRYEARGDGLTVTHGVTNLGDRRAPYAVGTHPFLRVGDHPVDDLVLTIAAATYFDVDDRLNPIAERPVDGTRFDARGGLRVGDLDYDTAFGGVTHRDGASAWLSAPDGSTVELVQDVDWGYLQVFTTPKFPRKGVPGLAVAVEPMTAPPDALNSGQGLIWLEPGESSEGSWGLRYTPGAVGSVGTV</sequence>
<organism evidence="1 2">
    <name type="scientific">Pseudolysinimonas yzui</name>
    <dbReference type="NCBI Taxonomy" id="2708254"/>
    <lineage>
        <taxon>Bacteria</taxon>
        <taxon>Bacillati</taxon>
        <taxon>Actinomycetota</taxon>
        <taxon>Actinomycetes</taxon>
        <taxon>Micrococcales</taxon>
        <taxon>Microbacteriaceae</taxon>
        <taxon>Pseudolysinimonas</taxon>
    </lineage>
</organism>
<gene>
    <name evidence="1" type="primary">galM</name>
    <name evidence="1" type="ORF">GCM10011600_21040</name>
</gene>
<accession>A0A8J3GRR2</accession>
<dbReference type="Pfam" id="PF01263">
    <property type="entry name" value="Aldose_epim"/>
    <property type="match status" value="1"/>
</dbReference>
<dbReference type="RefSeq" id="WP_229842050.1">
    <property type="nucleotide sequence ID" value="NZ_BNAI01000004.1"/>
</dbReference>
<evidence type="ECO:0000313" key="2">
    <source>
        <dbReference type="Proteomes" id="UP000617531"/>
    </source>
</evidence>
<reference evidence="1" key="2">
    <citation type="submission" date="2020-09" db="EMBL/GenBank/DDBJ databases">
        <authorList>
            <person name="Sun Q."/>
            <person name="Zhou Y."/>
        </authorList>
    </citation>
    <scope>NUCLEOTIDE SEQUENCE</scope>
    <source>
        <strain evidence="1">CGMCC 1.16548</strain>
    </source>
</reference>
<dbReference type="InterPro" id="IPR014718">
    <property type="entry name" value="GH-type_carb-bd"/>
</dbReference>
<evidence type="ECO:0000313" key="1">
    <source>
        <dbReference type="EMBL" id="GHF19942.1"/>
    </source>
</evidence>
<keyword evidence="2" id="KW-1185">Reference proteome</keyword>
<dbReference type="AlphaFoldDB" id="A0A8J3GRR2"/>
<name>A0A8J3GRR2_9MICO</name>
<protein>
    <submittedName>
        <fullName evidence="1">Aldose 1-epimerase</fullName>
    </submittedName>
</protein>
<proteinExistence type="predicted"/>
<dbReference type="InterPro" id="IPR008183">
    <property type="entry name" value="Aldose_1/G6P_1-epimerase"/>
</dbReference>
<dbReference type="SUPFAM" id="SSF74650">
    <property type="entry name" value="Galactose mutarotase-like"/>
    <property type="match status" value="1"/>
</dbReference>
<comment type="caution">
    <text evidence="1">The sequence shown here is derived from an EMBL/GenBank/DDBJ whole genome shotgun (WGS) entry which is preliminary data.</text>
</comment>
<dbReference type="InterPro" id="IPR037480">
    <property type="entry name" value="YihR-like"/>
</dbReference>